<dbReference type="PROSITE" id="PS51352">
    <property type="entry name" value="THIOREDOXIN_2"/>
    <property type="match status" value="1"/>
</dbReference>
<keyword evidence="2" id="KW-0677">Repeat</keyword>
<dbReference type="EC" id="1.8.1.8" evidence="1"/>
<dbReference type="PANTHER" id="PTHR13871:SF7">
    <property type="entry name" value="NUCLEOREDOXIN 2-RELATED"/>
    <property type="match status" value="1"/>
</dbReference>
<dbReference type="InterPro" id="IPR052259">
    <property type="entry name" value="Nucleoredoxin-like"/>
</dbReference>
<gene>
    <name evidence="9" type="ORF">KIW84_050393</name>
</gene>
<keyword evidence="4" id="KW-0520">NAD</keyword>
<evidence type="ECO:0000256" key="7">
    <source>
        <dbReference type="ARBA" id="ARBA00047804"/>
    </source>
</evidence>
<organism evidence="9 10">
    <name type="scientific">Pisum sativum</name>
    <name type="common">Garden pea</name>
    <name type="synonym">Lathyrus oleraceus</name>
    <dbReference type="NCBI Taxonomy" id="3888"/>
    <lineage>
        <taxon>Eukaryota</taxon>
        <taxon>Viridiplantae</taxon>
        <taxon>Streptophyta</taxon>
        <taxon>Embryophyta</taxon>
        <taxon>Tracheophyta</taxon>
        <taxon>Spermatophyta</taxon>
        <taxon>Magnoliopsida</taxon>
        <taxon>eudicotyledons</taxon>
        <taxon>Gunneridae</taxon>
        <taxon>Pentapetalae</taxon>
        <taxon>rosids</taxon>
        <taxon>fabids</taxon>
        <taxon>Fabales</taxon>
        <taxon>Fabaceae</taxon>
        <taxon>Papilionoideae</taxon>
        <taxon>50 kb inversion clade</taxon>
        <taxon>NPAAA clade</taxon>
        <taxon>Hologalegina</taxon>
        <taxon>IRL clade</taxon>
        <taxon>Fabeae</taxon>
        <taxon>Lathyrus</taxon>
    </lineage>
</organism>
<keyword evidence="3" id="KW-0560">Oxidoreductase</keyword>
<comment type="similarity">
    <text evidence="5">Belongs to the nucleoredoxin family.</text>
</comment>
<comment type="catalytic activity">
    <reaction evidence="6">
        <text>[protein]-dithiol + NAD(+) = [protein]-disulfide + NADH + H(+)</text>
        <dbReference type="Rhea" id="RHEA:18749"/>
        <dbReference type="Rhea" id="RHEA-COMP:10593"/>
        <dbReference type="Rhea" id="RHEA-COMP:10594"/>
        <dbReference type="ChEBI" id="CHEBI:15378"/>
        <dbReference type="ChEBI" id="CHEBI:29950"/>
        <dbReference type="ChEBI" id="CHEBI:50058"/>
        <dbReference type="ChEBI" id="CHEBI:57540"/>
        <dbReference type="ChEBI" id="CHEBI:57945"/>
        <dbReference type="EC" id="1.8.1.8"/>
    </reaction>
</comment>
<reference evidence="9 10" key="1">
    <citation type="journal article" date="2022" name="Nat. Genet.">
        <title>Improved pea reference genome and pan-genome highlight genomic features and evolutionary characteristics.</title>
        <authorList>
            <person name="Yang T."/>
            <person name="Liu R."/>
            <person name="Luo Y."/>
            <person name="Hu S."/>
            <person name="Wang D."/>
            <person name="Wang C."/>
            <person name="Pandey M.K."/>
            <person name="Ge S."/>
            <person name="Xu Q."/>
            <person name="Li N."/>
            <person name="Li G."/>
            <person name="Huang Y."/>
            <person name="Saxena R.K."/>
            <person name="Ji Y."/>
            <person name="Li M."/>
            <person name="Yan X."/>
            <person name="He Y."/>
            <person name="Liu Y."/>
            <person name="Wang X."/>
            <person name="Xiang C."/>
            <person name="Varshney R.K."/>
            <person name="Ding H."/>
            <person name="Gao S."/>
            <person name="Zong X."/>
        </authorList>
    </citation>
    <scope>NUCLEOTIDE SEQUENCE [LARGE SCALE GENOMIC DNA]</scope>
    <source>
        <strain evidence="9 10">cv. Zhongwan 6</strain>
    </source>
</reference>
<dbReference type="InterPro" id="IPR012336">
    <property type="entry name" value="Thioredoxin-like_fold"/>
</dbReference>
<evidence type="ECO:0000313" key="9">
    <source>
        <dbReference type="EMBL" id="KAI5402771.1"/>
    </source>
</evidence>
<accession>A0A9D5ACC9</accession>
<dbReference type="AlphaFoldDB" id="A0A9D5ACC9"/>
<dbReference type="Proteomes" id="UP001058974">
    <property type="component" value="Chromosome 5"/>
</dbReference>
<dbReference type="InterPro" id="IPR036249">
    <property type="entry name" value="Thioredoxin-like_sf"/>
</dbReference>
<evidence type="ECO:0000256" key="4">
    <source>
        <dbReference type="ARBA" id="ARBA00023027"/>
    </source>
</evidence>
<evidence type="ECO:0000313" key="10">
    <source>
        <dbReference type="Proteomes" id="UP001058974"/>
    </source>
</evidence>
<comment type="catalytic activity">
    <reaction evidence="7">
        <text>[protein]-dithiol + NADP(+) = [protein]-disulfide + NADPH + H(+)</text>
        <dbReference type="Rhea" id="RHEA:18753"/>
        <dbReference type="Rhea" id="RHEA-COMP:10593"/>
        <dbReference type="Rhea" id="RHEA-COMP:10594"/>
        <dbReference type="ChEBI" id="CHEBI:15378"/>
        <dbReference type="ChEBI" id="CHEBI:29950"/>
        <dbReference type="ChEBI" id="CHEBI:50058"/>
        <dbReference type="ChEBI" id="CHEBI:57783"/>
        <dbReference type="ChEBI" id="CHEBI:58349"/>
        <dbReference type="EC" id="1.8.1.8"/>
    </reaction>
</comment>
<evidence type="ECO:0000259" key="8">
    <source>
        <dbReference type="PROSITE" id="PS51352"/>
    </source>
</evidence>
<proteinExistence type="inferred from homology"/>
<sequence>MKMEMKKGVETVVINNGNFVEEEELSSCKFSHLLASKDRDFLLSSTGAQVKVSELEGKVVGLLFAANWYPPCRGFTQLLIGIYQQLKTNIPSFEIVYVSSDEDLDAFNGFYQNMPWLAVPFSDLETKKALNRKYEVEGIPCLVMLQPDDSKGEATLRDGVELIYRYGVQAFPFSKERLEELHDAEREKLENQTLANLLGNNNRDYVFSHTNGLLTQVECFVHLTHLHATVFHYSTYYIM</sequence>
<dbReference type="PANTHER" id="PTHR13871">
    <property type="entry name" value="THIOREDOXIN"/>
    <property type="match status" value="1"/>
</dbReference>
<evidence type="ECO:0000256" key="1">
    <source>
        <dbReference type="ARBA" id="ARBA00012612"/>
    </source>
</evidence>
<dbReference type="EMBL" id="JAMSHJ010000005">
    <property type="protein sequence ID" value="KAI5402771.1"/>
    <property type="molecule type" value="Genomic_DNA"/>
</dbReference>
<evidence type="ECO:0000256" key="3">
    <source>
        <dbReference type="ARBA" id="ARBA00023002"/>
    </source>
</evidence>
<dbReference type="Gene3D" id="3.40.30.10">
    <property type="entry name" value="Glutaredoxin"/>
    <property type="match status" value="1"/>
</dbReference>
<dbReference type="SUPFAM" id="SSF52833">
    <property type="entry name" value="Thioredoxin-like"/>
    <property type="match status" value="1"/>
</dbReference>
<dbReference type="Gramene" id="Psat05G0039300-T2">
    <property type="protein sequence ID" value="KAI5402771.1"/>
    <property type="gene ID" value="KIW84_050393"/>
</dbReference>
<evidence type="ECO:0000256" key="6">
    <source>
        <dbReference type="ARBA" id="ARBA00047388"/>
    </source>
</evidence>
<name>A0A9D5ACC9_PEA</name>
<keyword evidence="10" id="KW-1185">Reference proteome</keyword>
<feature type="domain" description="Thioredoxin" evidence="8">
    <location>
        <begin position="32"/>
        <end position="187"/>
    </location>
</feature>
<dbReference type="GO" id="GO:0047134">
    <property type="term" value="F:protein-disulfide reductase [NAD(P)H] activity"/>
    <property type="evidence" value="ECO:0007669"/>
    <property type="project" value="UniProtKB-EC"/>
</dbReference>
<evidence type="ECO:0000256" key="5">
    <source>
        <dbReference type="ARBA" id="ARBA00025782"/>
    </source>
</evidence>
<dbReference type="Pfam" id="PF13905">
    <property type="entry name" value="Thioredoxin_8"/>
    <property type="match status" value="1"/>
</dbReference>
<evidence type="ECO:0000256" key="2">
    <source>
        <dbReference type="ARBA" id="ARBA00022737"/>
    </source>
</evidence>
<protein>
    <recommendedName>
        <fullName evidence="1">protein-disulfide reductase</fullName>
        <ecNumber evidence="1">1.8.1.8</ecNumber>
    </recommendedName>
</protein>
<comment type="caution">
    <text evidence="9">The sequence shown here is derived from an EMBL/GenBank/DDBJ whole genome shotgun (WGS) entry which is preliminary data.</text>
</comment>
<dbReference type="InterPro" id="IPR013766">
    <property type="entry name" value="Thioredoxin_domain"/>
</dbReference>